<dbReference type="SUPFAM" id="SSF53067">
    <property type="entry name" value="Actin-like ATPase domain"/>
    <property type="match status" value="1"/>
</dbReference>
<keyword evidence="3" id="KW-1185">Reference proteome</keyword>
<dbReference type="STRING" id="1754191.A0A1Y1VNU5"/>
<organism evidence="2 3">
    <name type="scientific">Piromyces finnis</name>
    <dbReference type="NCBI Taxonomy" id="1754191"/>
    <lineage>
        <taxon>Eukaryota</taxon>
        <taxon>Fungi</taxon>
        <taxon>Fungi incertae sedis</taxon>
        <taxon>Chytridiomycota</taxon>
        <taxon>Chytridiomycota incertae sedis</taxon>
        <taxon>Neocallimastigomycetes</taxon>
        <taxon>Neocallimastigales</taxon>
        <taxon>Neocallimastigaceae</taxon>
        <taxon>Piromyces</taxon>
    </lineage>
</organism>
<evidence type="ECO:0000313" key="2">
    <source>
        <dbReference type="EMBL" id="ORX60822.1"/>
    </source>
</evidence>
<dbReference type="PANTHER" id="PTHR11937">
    <property type="entry name" value="ACTIN"/>
    <property type="match status" value="1"/>
</dbReference>
<dbReference type="Proteomes" id="UP000193719">
    <property type="component" value="Unassembled WGS sequence"/>
</dbReference>
<proteinExistence type="inferred from homology"/>
<evidence type="ECO:0000256" key="1">
    <source>
        <dbReference type="RuleBase" id="RU000487"/>
    </source>
</evidence>
<dbReference type="EMBL" id="MCFH01000001">
    <property type="protein sequence ID" value="ORX60822.1"/>
    <property type="molecule type" value="Genomic_DNA"/>
</dbReference>
<name>A0A1Y1VNU5_9FUNG</name>
<gene>
    <name evidence="2" type="ORF">BCR36DRAFT_273725</name>
</gene>
<dbReference type="Gene3D" id="3.90.640.10">
    <property type="entry name" value="Actin, Chain A, domain 4"/>
    <property type="match status" value="1"/>
</dbReference>
<comment type="caution">
    <text evidence="2">The sequence shown here is derived from an EMBL/GenBank/DDBJ whole genome shotgun (WGS) entry which is preliminary data.</text>
</comment>
<accession>A0A1Y1VNU5</accession>
<comment type="similarity">
    <text evidence="1">Belongs to the actin family.</text>
</comment>
<reference evidence="2 3" key="2">
    <citation type="submission" date="2016-08" db="EMBL/GenBank/DDBJ databases">
        <title>Pervasive Adenine N6-methylation of Active Genes in Fungi.</title>
        <authorList>
            <consortium name="DOE Joint Genome Institute"/>
            <person name="Mondo S.J."/>
            <person name="Dannebaum R.O."/>
            <person name="Kuo R.C."/>
            <person name="Labutti K."/>
            <person name="Haridas S."/>
            <person name="Kuo A."/>
            <person name="Salamov A."/>
            <person name="Ahrendt S.R."/>
            <person name="Lipzen A."/>
            <person name="Sullivan W."/>
            <person name="Andreopoulos W.B."/>
            <person name="Clum A."/>
            <person name="Lindquist E."/>
            <person name="Daum C."/>
            <person name="Ramamoorthy G.K."/>
            <person name="Gryganskyi A."/>
            <person name="Culley D."/>
            <person name="Magnuson J.K."/>
            <person name="James T.Y."/>
            <person name="O'Malley M.A."/>
            <person name="Stajich J.E."/>
            <person name="Spatafora J.W."/>
            <person name="Visel A."/>
            <person name="Grigoriev I.V."/>
        </authorList>
    </citation>
    <scope>NUCLEOTIDE SEQUENCE [LARGE SCALE GENOMIC DNA]</scope>
    <source>
        <strain evidence="3">finn</strain>
    </source>
</reference>
<dbReference type="OrthoDB" id="7340501at2759"/>
<protein>
    <submittedName>
        <fullName evidence="2">Actin-like ATPase domain-containing protein</fullName>
    </submittedName>
</protein>
<dbReference type="InterPro" id="IPR043129">
    <property type="entry name" value="ATPase_NBD"/>
</dbReference>
<dbReference type="SMART" id="SM00268">
    <property type="entry name" value="ACTIN"/>
    <property type="match status" value="1"/>
</dbReference>
<reference evidence="2 3" key="1">
    <citation type="submission" date="2016-08" db="EMBL/GenBank/DDBJ databases">
        <title>Genomes of anaerobic fungi encode conserved fungal cellulosomes for biomass hydrolysis.</title>
        <authorList>
            <consortium name="DOE Joint Genome Institute"/>
            <person name="Haitjema C.H."/>
            <person name="Gilmore S.P."/>
            <person name="Henske J.K."/>
            <person name="Solomon K.V."/>
            <person name="De Groot R."/>
            <person name="Kuo A."/>
            <person name="Mondo S.J."/>
            <person name="Salamov A.A."/>
            <person name="Labutti K."/>
            <person name="Zhao Z."/>
            <person name="Chiniquy J."/>
            <person name="Barry K."/>
            <person name="Brewer H.M."/>
            <person name="Purvine S.O."/>
            <person name="Wright A.T."/>
            <person name="Boxma B."/>
            <person name="Van Alen T."/>
            <person name="Hackstein J.H."/>
            <person name="Baker S.E."/>
            <person name="Grigoriev I.V."/>
            <person name="O'Malley M.A."/>
        </authorList>
    </citation>
    <scope>NUCLEOTIDE SEQUENCE [LARGE SCALE GENOMIC DNA]</scope>
    <source>
        <strain evidence="3">finn</strain>
    </source>
</reference>
<dbReference type="InterPro" id="IPR004000">
    <property type="entry name" value="Actin"/>
</dbReference>
<dbReference type="Pfam" id="PF00022">
    <property type="entry name" value="Actin"/>
    <property type="match status" value="1"/>
</dbReference>
<sequence length="259" mass="29876">MDYNFKEKILSLLFNRFNVSSVAFLNSAELTLPDPISTGIIIDIGDSTTKIVPICRGQIISSAQYSHDIAGNAILEYLVELLENRYKYKFNAEKPGHGLQMARKIKEKFCYVAQNFIEERSDVIGQYVELPNGQLIIMDIERIQCPEILFQPNLIGRNQIKSLPCLIEKVINKCDSIHHDELYTNIILTGGSSYFNGLKERIQKDLSILIPNREIVVKSFPQRKSTWISTAIYDNKRYNWINKKEWRIAHKKSKLTGYI</sequence>
<evidence type="ECO:0000313" key="3">
    <source>
        <dbReference type="Proteomes" id="UP000193719"/>
    </source>
</evidence>
<dbReference type="AlphaFoldDB" id="A0A1Y1VNU5"/>
<dbReference type="Gene3D" id="3.30.420.40">
    <property type="match status" value="1"/>
</dbReference>